<evidence type="ECO:0008006" key="3">
    <source>
        <dbReference type="Google" id="ProtNLM"/>
    </source>
</evidence>
<gene>
    <name evidence="1" type="ORF">ACE1CC_01465</name>
</gene>
<reference evidence="1 2" key="1">
    <citation type="submission" date="2024-09" db="EMBL/GenBank/DDBJ databases">
        <title>Floridaenema gen nov. (Aerosakkonemataceae, Aerosakkonematales ord. nov., Cyanobacteria) from benthic tropical and subtropical fresh waters, with the description of four new species.</title>
        <authorList>
            <person name="Moretto J.A."/>
            <person name="Berthold D.E."/>
            <person name="Lefler F.W."/>
            <person name="Huang I.-S."/>
            <person name="Laughinghouse H. IV."/>
        </authorList>
    </citation>
    <scope>NUCLEOTIDE SEQUENCE [LARGE SCALE GENOMIC DNA]</scope>
    <source>
        <strain evidence="1 2">BLCC-F46</strain>
    </source>
</reference>
<dbReference type="RefSeq" id="WP_413258434.1">
    <property type="nucleotide sequence ID" value="NZ_JBHFNQ010000013.1"/>
</dbReference>
<dbReference type="Proteomes" id="UP001576774">
    <property type="component" value="Unassembled WGS sequence"/>
</dbReference>
<evidence type="ECO:0000313" key="1">
    <source>
        <dbReference type="EMBL" id="MFB2875540.1"/>
    </source>
</evidence>
<keyword evidence="2" id="KW-1185">Reference proteome</keyword>
<evidence type="ECO:0000313" key="2">
    <source>
        <dbReference type="Proteomes" id="UP001576774"/>
    </source>
</evidence>
<sequence>MLSHVPDLAVQVSNWQFLELWVDPIVFPPRILMLVSDNDGKCGVYDPSANYQLKFSSLTYDEAHSWLLEDDYERVDGRLLAEEVM</sequence>
<proteinExistence type="predicted"/>
<protein>
    <recommendedName>
        <fullName evidence="3">DUF3885 domain-containing protein</fullName>
    </recommendedName>
</protein>
<name>A0ABV4WYE0_9CYAN</name>
<organism evidence="1 2">
    <name type="scientific">Floridaenema aerugineum BLCC-F46</name>
    <dbReference type="NCBI Taxonomy" id="3153654"/>
    <lineage>
        <taxon>Bacteria</taxon>
        <taxon>Bacillati</taxon>
        <taxon>Cyanobacteriota</taxon>
        <taxon>Cyanophyceae</taxon>
        <taxon>Oscillatoriophycideae</taxon>
        <taxon>Aerosakkonematales</taxon>
        <taxon>Aerosakkonemataceae</taxon>
        <taxon>Floridanema</taxon>
        <taxon>Floridanema aerugineum</taxon>
    </lineage>
</organism>
<comment type="caution">
    <text evidence="1">The sequence shown here is derived from an EMBL/GenBank/DDBJ whole genome shotgun (WGS) entry which is preliminary data.</text>
</comment>
<dbReference type="EMBL" id="JBHFNQ010000013">
    <property type="protein sequence ID" value="MFB2875540.1"/>
    <property type="molecule type" value="Genomic_DNA"/>
</dbReference>
<accession>A0ABV4WYE0</accession>